<dbReference type="PATRIC" id="fig|1218508.4.peg.1624"/>
<sequence>MFKKLLKIVLTITSFMTICLWIIFVGSKYNDSVDQTEYNIEDNYTQINIPIHINNSHDYHKVISYFNDVSKELDIPFLKRAYYQGNERTQSGHINYQKTVNNVTFETNKISDSLLDKNFKMHLKNNHVYATEPVGDQVQIPKYGSLNFTIKTISEHTKPHTREGTFFIQTKNPKMIDIFQAKLSVQFNSGFNIKTNKNDFNSIIIPETLPNNSEEIFQITITMTIFQIVLIIIYCLSLSYEIGGYRLLGYKVGAIISQLILPYILLGSFLGFIVGLIGVLTKNQYNLLKLNIAVLCLVILISIGVVFLTVFALQKLPTNRMLIKINYSKVIFLLLYLFKGIIMTFILLSVLPVSELGYQYINNTSTKDLKVYSDYAVFFPTAIGYNQADLVNPENAILVNEDVLYPKINSDGGLLIDTTAINSKILMPYKSVTINRNYLQFHHLFDSNGNMIKLSKNSMKNLVLIPDKYTSNQALMKQIRHYLSHDLKLTHPLIKAIRNNQQIIDESGNRIQNYSSIRVYNEKADNLNHLNIITGDNKDPLKIALHGKSPDYVYKTAYKHLLYKNNLLDNYPQLIRASDINNQLLKQSEGLVLSNAIFIGISLLLFVIISLATAYLYFSVYGRSYAIK</sequence>
<keyword evidence="1" id="KW-1133">Transmembrane helix</keyword>
<keyword evidence="1" id="KW-0812">Transmembrane</keyword>
<keyword evidence="1" id="KW-0472">Membrane</keyword>
<keyword evidence="3" id="KW-1185">Reference proteome</keyword>
<dbReference type="Proteomes" id="UP000033695">
    <property type="component" value="Unassembled WGS sequence"/>
</dbReference>
<name>A0A0F4KSH4_9LACO</name>
<protein>
    <recommendedName>
        <fullName evidence="4">Bacteriocin-associated integral membrane protein</fullName>
    </recommendedName>
</protein>
<feature type="transmembrane region" description="Helical" evidence="1">
    <location>
        <begin position="596"/>
        <end position="618"/>
    </location>
</feature>
<evidence type="ECO:0000313" key="3">
    <source>
        <dbReference type="Proteomes" id="UP000033695"/>
    </source>
</evidence>
<feature type="transmembrane region" description="Helical" evidence="1">
    <location>
        <begin position="259"/>
        <end position="280"/>
    </location>
</feature>
<feature type="transmembrane region" description="Helical" evidence="1">
    <location>
        <begin position="333"/>
        <end position="353"/>
    </location>
</feature>
<gene>
    <name evidence="2" type="ORF">JG29_08580</name>
</gene>
<feature type="transmembrane region" description="Helical" evidence="1">
    <location>
        <begin position="216"/>
        <end position="238"/>
    </location>
</feature>
<dbReference type="AlphaFoldDB" id="A0A0F4KSH4"/>
<proteinExistence type="predicted"/>
<dbReference type="EMBL" id="JXBZ01000013">
    <property type="protein sequence ID" value="KJY48171.1"/>
    <property type="molecule type" value="Genomic_DNA"/>
</dbReference>
<feature type="transmembrane region" description="Helical" evidence="1">
    <location>
        <begin position="292"/>
        <end position="313"/>
    </location>
</feature>
<dbReference type="RefSeq" id="WP_045923483.1">
    <property type="nucleotide sequence ID" value="NZ_JBHTHW010000002.1"/>
</dbReference>
<evidence type="ECO:0008006" key="4">
    <source>
        <dbReference type="Google" id="ProtNLM"/>
    </source>
</evidence>
<evidence type="ECO:0000313" key="2">
    <source>
        <dbReference type="EMBL" id="KJY48171.1"/>
    </source>
</evidence>
<dbReference type="OrthoDB" id="2195234at2"/>
<organism evidence="2 3">
    <name type="scientific">Bombilactobacillus mellis</name>
    <dbReference type="NCBI Taxonomy" id="1218508"/>
    <lineage>
        <taxon>Bacteria</taxon>
        <taxon>Bacillati</taxon>
        <taxon>Bacillota</taxon>
        <taxon>Bacilli</taxon>
        <taxon>Lactobacillales</taxon>
        <taxon>Lactobacillaceae</taxon>
        <taxon>Bombilactobacillus</taxon>
    </lineage>
</organism>
<feature type="transmembrane region" description="Helical" evidence="1">
    <location>
        <begin position="5"/>
        <end position="24"/>
    </location>
</feature>
<reference evidence="2 3" key="1">
    <citation type="submission" date="2014-12" db="EMBL/GenBank/DDBJ databases">
        <title>Comparative genomics of the lactic acid bacteria isolated from the honey bee gut.</title>
        <authorList>
            <person name="Ellegaard K.M."/>
            <person name="Tamarit D."/>
            <person name="Javelind E."/>
            <person name="Olofsson T."/>
            <person name="Andersson S.G."/>
            <person name="Vasquez A."/>
        </authorList>
    </citation>
    <scope>NUCLEOTIDE SEQUENCE [LARGE SCALE GENOMIC DNA]</scope>
    <source>
        <strain evidence="2 3">Hon2</strain>
    </source>
</reference>
<accession>A0A0F4KSH4</accession>
<evidence type="ECO:0000256" key="1">
    <source>
        <dbReference type="SAM" id="Phobius"/>
    </source>
</evidence>
<comment type="caution">
    <text evidence="2">The sequence shown here is derived from an EMBL/GenBank/DDBJ whole genome shotgun (WGS) entry which is preliminary data.</text>
</comment>
<dbReference type="HOGENOM" id="CLU_405324_0_0_9"/>